<dbReference type="PROSITE" id="PS50405">
    <property type="entry name" value="GST_CTER"/>
    <property type="match status" value="1"/>
</dbReference>
<dbReference type="PROSITE" id="PS50404">
    <property type="entry name" value="GST_NTER"/>
    <property type="match status" value="1"/>
</dbReference>
<dbReference type="PANTHER" id="PTHR44051">
    <property type="entry name" value="GLUTATHIONE S-TRANSFERASE-RELATED"/>
    <property type="match status" value="1"/>
</dbReference>
<dbReference type="InterPro" id="IPR034345">
    <property type="entry name" value="Gtt2-like_N"/>
</dbReference>
<name>A0A1X7BQG8_9RHOB</name>
<dbReference type="Proteomes" id="UP000193224">
    <property type="component" value="Unassembled WGS sequence"/>
</dbReference>
<dbReference type="InterPro" id="IPR010987">
    <property type="entry name" value="Glutathione-S-Trfase_C-like"/>
</dbReference>
<dbReference type="AlphaFoldDB" id="A0A1X7BQG8"/>
<accession>A0A1X7BQG8</accession>
<evidence type="ECO:0000313" key="3">
    <source>
        <dbReference type="EMBL" id="SMC11830.1"/>
    </source>
</evidence>
<dbReference type="InterPro" id="IPR034346">
    <property type="entry name" value="Gtt2-like_C"/>
</dbReference>
<dbReference type="SFLD" id="SFLDG00358">
    <property type="entry name" value="Main_(cytGST)"/>
    <property type="match status" value="1"/>
</dbReference>
<dbReference type="InterPro" id="IPR036282">
    <property type="entry name" value="Glutathione-S-Trfase_C_sf"/>
</dbReference>
<protein>
    <submittedName>
        <fullName evidence="3">Glutathione S-transferase GST-6.0</fullName>
        <ecNumber evidence="3">2.5.1.18</ecNumber>
    </submittedName>
</protein>
<dbReference type="EMBL" id="FWXB01000004">
    <property type="protein sequence ID" value="SMC11830.1"/>
    <property type="molecule type" value="Genomic_DNA"/>
</dbReference>
<organism evidence="3 4">
    <name type="scientific">Roseovarius aestuarii</name>
    <dbReference type="NCBI Taxonomy" id="475083"/>
    <lineage>
        <taxon>Bacteria</taxon>
        <taxon>Pseudomonadati</taxon>
        <taxon>Pseudomonadota</taxon>
        <taxon>Alphaproteobacteria</taxon>
        <taxon>Rhodobacterales</taxon>
        <taxon>Roseobacteraceae</taxon>
        <taxon>Roseovarius</taxon>
    </lineage>
</organism>
<dbReference type="Pfam" id="PF00043">
    <property type="entry name" value="GST_C"/>
    <property type="match status" value="1"/>
</dbReference>
<gene>
    <name evidence="3" type="primary">gstB_5</name>
    <name evidence="3" type="ORF">ROA7745_01650</name>
</gene>
<dbReference type="PANTHER" id="PTHR44051:SF2">
    <property type="entry name" value="HYPOTHETICAL GLUTATHIONE S-TRANSFERASE LIKE PROTEIN"/>
    <property type="match status" value="1"/>
</dbReference>
<evidence type="ECO:0000313" key="4">
    <source>
        <dbReference type="Proteomes" id="UP000193224"/>
    </source>
</evidence>
<dbReference type="SUPFAM" id="SSF52833">
    <property type="entry name" value="Thioredoxin-like"/>
    <property type="match status" value="1"/>
</dbReference>
<keyword evidence="3" id="KW-0808">Transferase</keyword>
<dbReference type="CDD" id="cd03051">
    <property type="entry name" value="GST_N_GTT2_like"/>
    <property type="match status" value="1"/>
</dbReference>
<evidence type="ECO:0000259" key="2">
    <source>
        <dbReference type="PROSITE" id="PS50405"/>
    </source>
</evidence>
<dbReference type="RefSeq" id="WP_085799783.1">
    <property type="nucleotide sequence ID" value="NZ_FWXB01000004.1"/>
</dbReference>
<feature type="domain" description="GST N-terminal" evidence="1">
    <location>
        <begin position="1"/>
        <end position="83"/>
    </location>
</feature>
<proteinExistence type="predicted"/>
<dbReference type="CDD" id="cd03182">
    <property type="entry name" value="GST_C_GTT2_like"/>
    <property type="match status" value="1"/>
</dbReference>
<dbReference type="PROSITE" id="PS51354">
    <property type="entry name" value="GLUTAREDOXIN_2"/>
    <property type="match status" value="1"/>
</dbReference>
<feature type="domain" description="GST C-terminal" evidence="2">
    <location>
        <begin position="88"/>
        <end position="206"/>
    </location>
</feature>
<dbReference type="OrthoDB" id="9794721at2"/>
<dbReference type="Gene3D" id="3.40.30.10">
    <property type="entry name" value="Glutaredoxin"/>
    <property type="match status" value="1"/>
</dbReference>
<sequence>MKVYEFPGFPNPARVRIALAEKGLIDQVEFVSVNVPEGEHLSDAFRAKNPSAAVPMLELEDGTCIAECTAITEYLDQIDGAPTLTGKSPKERAVIHMMQRRAEAGLLDAVATYFHHATPGLGADVEGYQNAEWGEHQKENALKGMRYLDGVLADRPYLAGNEFSVADITAFAGLIFAGFADITVPQDCANLKDWHMRVSARPSIAA</sequence>
<dbReference type="InterPro" id="IPR036249">
    <property type="entry name" value="Thioredoxin-like_sf"/>
</dbReference>
<dbReference type="SFLD" id="SFLDS00019">
    <property type="entry name" value="Glutathione_Transferase_(cytos"/>
    <property type="match status" value="1"/>
</dbReference>
<evidence type="ECO:0000259" key="1">
    <source>
        <dbReference type="PROSITE" id="PS50404"/>
    </source>
</evidence>
<dbReference type="Gene3D" id="1.20.1050.10">
    <property type="match status" value="1"/>
</dbReference>
<reference evidence="3 4" key="1">
    <citation type="submission" date="2017-03" db="EMBL/GenBank/DDBJ databases">
        <authorList>
            <person name="Afonso C.L."/>
            <person name="Miller P.J."/>
            <person name="Scott M.A."/>
            <person name="Spackman E."/>
            <person name="Goraichik I."/>
            <person name="Dimitrov K.M."/>
            <person name="Suarez D.L."/>
            <person name="Swayne D.E."/>
        </authorList>
    </citation>
    <scope>NUCLEOTIDE SEQUENCE [LARGE SCALE GENOMIC DNA]</scope>
    <source>
        <strain evidence="3 4">CECT 7745</strain>
    </source>
</reference>
<dbReference type="SUPFAM" id="SSF47616">
    <property type="entry name" value="GST C-terminal domain-like"/>
    <property type="match status" value="1"/>
</dbReference>
<dbReference type="InterPro" id="IPR004046">
    <property type="entry name" value="GST_C"/>
</dbReference>
<dbReference type="EC" id="2.5.1.18" evidence="3"/>
<dbReference type="GO" id="GO:0004364">
    <property type="term" value="F:glutathione transferase activity"/>
    <property type="evidence" value="ECO:0007669"/>
    <property type="project" value="UniProtKB-EC"/>
</dbReference>
<dbReference type="InterPro" id="IPR040079">
    <property type="entry name" value="Glutathione_S-Trfase"/>
</dbReference>
<dbReference type="Pfam" id="PF13417">
    <property type="entry name" value="GST_N_3"/>
    <property type="match status" value="1"/>
</dbReference>
<dbReference type="InterPro" id="IPR004045">
    <property type="entry name" value="Glutathione_S-Trfase_N"/>
</dbReference>
<keyword evidence="4" id="KW-1185">Reference proteome</keyword>